<keyword evidence="8" id="KW-1185">Reference proteome</keyword>
<dbReference type="STRING" id="889306.KP78_11240"/>
<dbReference type="EMBL" id="JXRP01000009">
    <property type="protein sequence ID" value="KIL49656.1"/>
    <property type="molecule type" value="Genomic_DNA"/>
</dbReference>
<feature type="transmembrane region" description="Helical" evidence="6">
    <location>
        <begin position="321"/>
        <end position="340"/>
    </location>
</feature>
<dbReference type="GO" id="GO:0035435">
    <property type="term" value="P:phosphate ion transmembrane transport"/>
    <property type="evidence" value="ECO:0007669"/>
    <property type="project" value="TreeGrafter"/>
</dbReference>
<comment type="similarity">
    <text evidence="6">Belongs to the inorganic phosphate transporter (PiT) (TC 2.A.20) family.</text>
</comment>
<accession>A0A0C2VZ45</accession>
<feature type="transmembrane region" description="Helical" evidence="6">
    <location>
        <begin position="125"/>
        <end position="146"/>
    </location>
</feature>
<dbReference type="PANTHER" id="PTHR11101:SF80">
    <property type="entry name" value="PHOSPHATE TRANSPORTER"/>
    <property type="match status" value="1"/>
</dbReference>
<evidence type="ECO:0000313" key="8">
    <source>
        <dbReference type="Proteomes" id="UP000031938"/>
    </source>
</evidence>
<keyword evidence="6" id="KW-0592">Phosphate transport</keyword>
<dbReference type="GO" id="GO:0005315">
    <property type="term" value="F:phosphate transmembrane transporter activity"/>
    <property type="evidence" value="ECO:0007669"/>
    <property type="project" value="InterPro"/>
</dbReference>
<keyword evidence="4 6" id="KW-1133">Transmembrane helix</keyword>
<dbReference type="AlphaFoldDB" id="A0A0C2VZ45"/>
<organism evidence="7 8">
    <name type="scientific">Jeotgalibacillus soli</name>
    <dbReference type="NCBI Taxonomy" id="889306"/>
    <lineage>
        <taxon>Bacteria</taxon>
        <taxon>Bacillati</taxon>
        <taxon>Bacillota</taxon>
        <taxon>Bacilli</taxon>
        <taxon>Bacillales</taxon>
        <taxon>Caryophanaceae</taxon>
        <taxon>Jeotgalibacillus</taxon>
    </lineage>
</organism>
<evidence type="ECO:0000256" key="4">
    <source>
        <dbReference type="ARBA" id="ARBA00022989"/>
    </source>
</evidence>
<dbReference type="GO" id="GO:0016020">
    <property type="term" value="C:membrane"/>
    <property type="evidence" value="ECO:0007669"/>
    <property type="project" value="UniProtKB-SubCell"/>
</dbReference>
<feature type="transmembrane region" description="Helical" evidence="6">
    <location>
        <begin position="289"/>
        <end position="315"/>
    </location>
</feature>
<feature type="transmembrane region" description="Helical" evidence="6">
    <location>
        <begin position="73"/>
        <end position="98"/>
    </location>
</feature>
<gene>
    <name evidence="7" type="ORF">KP78_11240</name>
</gene>
<dbReference type="InterPro" id="IPR001204">
    <property type="entry name" value="Phos_transporter"/>
</dbReference>
<comment type="subcellular location">
    <subcellularLocation>
        <location evidence="1 6">Membrane</location>
        <topology evidence="1 6">Multi-pass membrane protein</topology>
    </subcellularLocation>
</comment>
<evidence type="ECO:0000256" key="6">
    <source>
        <dbReference type="RuleBase" id="RU363058"/>
    </source>
</evidence>
<feature type="transmembrane region" description="Helical" evidence="6">
    <location>
        <begin position="167"/>
        <end position="186"/>
    </location>
</feature>
<keyword evidence="5 6" id="KW-0472">Membrane</keyword>
<evidence type="ECO:0000256" key="3">
    <source>
        <dbReference type="ARBA" id="ARBA00022692"/>
    </source>
</evidence>
<dbReference type="PATRIC" id="fig|889306.3.peg.1132"/>
<evidence type="ECO:0000256" key="2">
    <source>
        <dbReference type="ARBA" id="ARBA00022448"/>
    </source>
</evidence>
<reference evidence="7 8" key="1">
    <citation type="submission" date="2015-01" db="EMBL/GenBank/DDBJ databases">
        <title>Genome sequencing of Jeotgalibacillus soli.</title>
        <authorList>
            <person name="Goh K.M."/>
            <person name="Chan K.-G."/>
            <person name="Yaakop A.S."/>
            <person name="Ee R."/>
            <person name="Gan H.M."/>
            <person name="Chan C.S."/>
        </authorList>
    </citation>
    <scope>NUCLEOTIDE SEQUENCE [LARGE SCALE GENOMIC DNA]</scope>
    <source>
        <strain evidence="7 8">P9</strain>
    </source>
</reference>
<dbReference type="Proteomes" id="UP000031938">
    <property type="component" value="Unassembled WGS sequence"/>
</dbReference>
<comment type="caution">
    <text evidence="7">The sequence shown here is derived from an EMBL/GenBank/DDBJ whole genome shotgun (WGS) entry which is preliminary data.</text>
</comment>
<keyword evidence="3 6" id="KW-0812">Transmembrane</keyword>
<dbReference type="PANTHER" id="PTHR11101">
    <property type="entry name" value="PHOSPHATE TRANSPORTER"/>
    <property type="match status" value="1"/>
</dbReference>
<proteinExistence type="inferred from homology"/>
<dbReference type="OrthoDB" id="19855at2"/>
<dbReference type="RefSeq" id="WP_041086902.1">
    <property type="nucleotide sequence ID" value="NZ_JXRP01000009.1"/>
</dbReference>
<feature type="transmembrane region" description="Helical" evidence="6">
    <location>
        <begin position="206"/>
        <end position="226"/>
    </location>
</feature>
<evidence type="ECO:0000256" key="1">
    <source>
        <dbReference type="ARBA" id="ARBA00004141"/>
    </source>
</evidence>
<name>A0A0C2VZ45_9BACL</name>
<feature type="transmembrane region" description="Helical" evidence="6">
    <location>
        <begin position="41"/>
        <end position="61"/>
    </location>
</feature>
<keyword evidence="2 6" id="KW-0813">Transport</keyword>
<evidence type="ECO:0000313" key="7">
    <source>
        <dbReference type="EMBL" id="KIL49656.1"/>
    </source>
</evidence>
<evidence type="ECO:0000256" key="5">
    <source>
        <dbReference type="ARBA" id="ARBA00023136"/>
    </source>
</evidence>
<sequence length="364" mass="37599">MLTIIAISTGFFFAMNIGASGAAASMGIAYGSGVIKTRLIALVLCAIAVFFGAWLGGGEVVKTIGSGIVPSSTFTTAIAVIVLASAALSLFLANILAIPLSTSEVTVGSVVGAGIVYQSVFADKLLWIMFFWLLTPLVAFLVAILATKVLAVPSVKKWIAAPKAAPILAILVVVTGLFEAFSAGMNNVANAVGPLVAAGLLSTNSGILWGGLFVALGALALGHRVLETNGKKITTLRLEEGCVISGTGAGIVTTASLFGIPVPLTQITTSSIIGIGFAKHGRAVLKKDIVVQMLTVWIVSPVISMVLSYTIIQLIIEKNVYPVIAMIGVIISIFGILFLMRRPTATVTAAPSNEANEFKLVKKG</sequence>
<dbReference type="Pfam" id="PF01384">
    <property type="entry name" value="PHO4"/>
    <property type="match status" value="1"/>
</dbReference>
<protein>
    <recommendedName>
        <fullName evidence="6">Phosphate transporter</fullName>
    </recommendedName>
</protein>